<dbReference type="GO" id="GO:0005886">
    <property type="term" value="C:plasma membrane"/>
    <property type="evidence" value="ECO:0007669"/>
    <property type="project" value="UniProtKB-SubCell"/>
</dbReference>
<evidence type="ECO:0000256" key="5">
    <source>
        <dbReference type="ARBA" id="ARBA00022989"/>
    </source>
</evidence>
<dbReference type="PROSITE" id="PS50850">
    <property type="entry name" value="MFS"/>
    <property type="match status" value="1"/>
</dbReference>
<comment type="caution">
    <text evidence="9">The sequence shown here is derived from an EMBL/GenBank/DDBJ whole genome shotgun (WGS) entry which is preliminary data.</text>
</comment>
<dbReference type="InterPro" id="IPR020846">
    <property type="entry name" value="MFS_dom"/>
</dbReference>
<keyword evidence="5 7" id="KW-1133">Transmembrane helix</keyword>
<dbReference type="InterPro" id="IPR050171">
    <property type="entry name" value="MFS_Transporters"/>
</dbReference>
<feature type="transmembrane region" description="Helical" evidence="7">
    <location>
        <begin position="32"/>
        <end position="54"/>
    </location>
</feature>
<keyword evidence="4 7" id="KW-0812">Transmembrane</keyword>
<dbReference type="GO" id="GO:0022857">
    <property type="term" value="F:transmembrane transporter activity"/>
    <property type="evidence" value="ECO:0007669"/>
    <property type="project" value="InterPro"/>
</dbReference>
<proteinExistence type="predicted"/>
<evidence type="ECO:0000256" key="7">
    <source>
        <dbReference type="SAM" id="Phobius"/>
    </source>
</evidence>
<evidence type="ECO:0000256" key="1">
    <source>
        <dbReference type="ARBA" id="ARBA00004651"/>
    </source>
</evidence>
<feature type="transmembrane region" description="Helical" evidence="7">
    <location>
        <begin position="349"/>
        <end position="370"/>
    </location>
</feature>
<dbReference type="Proteomes" id="UP000294558">
    <property type="component" value="Unassembled WGS sequence"/>
</dbReference>
<feature type="transmembrane region" description="Helical" evidence="7">
    <location>
        <begin position="191"/>
        <end position="210"/>
    </location>
</feature>
<feature type="transmembrane region" description="Helical" evidence="7">
    <location>
        <begin position="66"/>
        <end position="89"/>
    </location>
</feature>
<feature type="transmembrane region" description="Helical" evidence="7">
    <location>
        <begin position="151"/>
        <end position="170"/>
    </location>
</feature>
<feature type="transmembrane region" description="Helical" evidence="7">
    <location>
        <begin position="124"/>
        <end position="145"/>
    </location>
</feature>
<dbReference type="PANTHER" id="PTHR23517">
    <property type="entry name" value="RESISTANCE PROTEIN MDTM, PUTATIVE-RELATED-RELATED"/>
    <property type="match status" value="1"/>
</dbReference>
<keyword evidence="2" id="KW-0813">Transport</keyword>
<keyword evidence="6 7" id="KW-0472">Membrane</keyword>
<feature type="transmembrane region" description="Helical" evidence="7">
    <location>
        <begin position="230"/>
        <end position="250"/>
    </location>
</feature>
<evidence type="ECO:0000256" key="4">
    <source>
        <dbReference type="ARBA" id="ARBA00022692"/>
    </source>
</evidence>
<evidence type="ECO:0000256" key="2">
    <source>
        <dbReference type="ARBA" id="ARBA00022448"/>
    </source>
</evidence>
<feature type="transmembrane region" description="Helical" evidence="7">
    <location>
        <begin position="286"/>
        <end position="310"/>
    </location>
</feature>
<dbReference type="InterPro" id="IPR036259">
    <property type="entry name" value="MFS_trans_sf"/>
</dbReference>
<protein>
    <submittedName>
        <fullName evidence="9">Putative MFS family arabinose efflux permease</fullName>
    </submittedName>
</protein>
<organism evidence="9 10">
    <name type="scientific">Ilumatobacter fluminis</name>
    <dbReference type="NCBI Taxonomy" id="467091"/>
    <lineage>
        <taxon>Bacteria</taxon>
        <taxon>Bacillati</taxon>
        <taxon>Actinomycetota</taxon>
        <taxon>Acidimicrobiia</taxon>
        <taxon>Acidimicrobiales</taxon>
        <taxon>Ilumatobacteraceae</taxon>
        <taxon>Ilumatobacter</taxon>
    </lineage>
</organism>
<keyword evidence="10" id="KW-1185">Reference proteome</keyword>
<dbReference type="InterPro" id="IPR011701">
    <property type="entry name" value="MFS"/>
</dbReference>
<comment type="subcellular location">
    <subcellularLocation>
        <location evidence="1">Cell membrane</location>
        <topology evidence="1">Multi-pass membrane protein</topology>
    </subcellularLocation>
</comment>
<keyword evidence="3" id="KW-1003">Cell membrane</keyword>
<feature type="domain" description="Major facilitator superfamily (MFS) profile" evidence="8">
    <location>
        <begin position="1"/>
        <end position="374"/>
    </location>
</feature>
<name>A0A4R7HXC9_9ACTN</name>
<evidence type="ECO:0000259" key="8">
    <source>
        <dbReference type="PROSITE" id="PS50850"/>
    </source>
</evidence>
<dbReference type="AlphaFoldDB" id="A0A4R7HXC9"/>
<feature type="transmembrane region" description="Helical" evidence="7">
    <location>
        <begin position="262"/>
        <end position="280"/>
    </location>
</feature>
<dbReference type="Pfam" id="PF07690">
    <property type="entry name" value="MFS_1"/>
    <property type="match status" value="1"/>
</dbReference>
<gene>
    <name evidence="9" type="ORF">BDK89_1271</name>
</gene>
<evidence type="ECO:0000256" key="6">
    <source>
        <dbReference type="ARBA" id="ARBA00023136"/>
    </source>
</evidence>
<accession>A0A4R7HXC9</accession>
<evidence type="ECO:0000256" key="3">
    <source>
        <dbReference type="ARBA" id="ARBA00022475"/>
    </source>
</evidence>
<evidence type="ECO:0000313" key="9">
    <source>
        <dbReference type="EMBL" id="TDT15695.1"/>
    </source>
</evidence>
<dbReference type="EMBL" id="SOAU01000001">
    <property type="protein sequence ID" value="TDT15695.1"/>
    <property type="molecule type" value="Genomic_DNA"/>
</dbReference>
<sequence length="394" mass="40704">MLQFGLLTALLASGYGVMFTVLDDFRDEYGIAASWLGTIVGIGFLASFVAQVFLAPFADRGHARRLVLLGMAMNVAGLVIMAFGEVLIVLLAGRLISGIGIGMTVPAVRRIVVVADPDNVGNNMGTLLAADVAGFATGPVISALLVPEFGIPAPFLTIAGLTILCFPIALRVRIDESAIDTGRRSQLAFDLLRIRGIVAGVMMGAALYLMIGTFDALWAIVLDDLDATEFVANVGITIFALPLVFLGPFGGRLAQRVGPFRLGPLGLALGAVFMFLYGVMPTAYAMLAVGVVHALFDGVTASSTGVAVAMTAPRERQAAAQGLVGAAETLSGGATAVLAGVLYDVGGRTLAYTTCSVIMIALAVGAYLLAGEHRARRPKTPVAAPTEPAVTGHA</sequence>
<dbReference type="Gene3D" id="1.20.1250.20">
    <property type="entry name" value="MFS general substrate transporter like domains"/>
    <property type="match status" value="1"/>
</dbReference>
<feature type="transmembrane region" description="Helical" evidence="7">
    <location>
        <begin position="322"/>
        <end position="343"/>
    </location>
</feature>
<dbReference type="SUPFAM" id="SSF103473">
    <property type="entry name" value="MFS general substrate transporter"/>
    <property type="match status" value="1"/>
</dbReference>
<reference evidence="9 10" key="1">
    <citation type="submission" date="2019-03" db="EMBL/GenBank/DDBJ databases">
        <title>Sequencing the genomes of 1000 actinobacteria strains.</title>
        <authorList>
            <person name="Klenk H.-P."/>
        </authorList>
    </citation>
    <scope>NUCLEOTIDE SEQUENCE [LARGE SCALE GENOMIC DNA]</scope>
    <source>
        <strain evidence="9 10">DSM 18936</strain>
    </source>
</reference>
<feature type="transmembrane region" description="Helical" evidence="7">
    <location>
        <begin position="95"/>
        <end position="112"/>
    </location>
</feature>
<evidence type="ECO:0000313" key="10">
    <source>
        <dbReference type="Proteomes" id="UP000294558"/>
    </source>
</evidence>